<evidence type="ECO:0000313" key="7">
    <source>
        <dbReference type="Proteomes" id="UP000292702"/>
    </source>
</evidence>
<evidence type="ECO:0000256" key="3">
    <source>
        <dbReference type="ARBA" id="ARBA00023002"/>
    </source>
</evidence>
<dbReference type="GO" id="GO:0008113">
    <property type="term" value="F:peptide-methionine (S)-S-oxide reductase activity"/>
    <property type="evidence" value="ECO:0007669"/>
    <property type="project" value="UniProtKB-EC"/>
</dbReference>
<evidence type="ECO:0000313" key="6">
    <source>
        <dbReference type="EMBL" id="TCD67493.1"/>
    </source>
</evidence>
<comment type="caution">
    <text evidence="6">The sequence shown here is derived from an EMBL/GenBank/DDBJ whole genome shotgun (WGS) entry which is preliminary data.</text>
</comment>
<feature type="domain" description="Peptide methionine sulphoxide reductase MsrA" evidence="5">
    <location>
        <begin position="14"/>
        <end position="175"/>
    </location>
</feature>
<proteinExistence type="inferred from homology"/>
<sequence>MSPPAPTTGTVEVAIFAGGCFWGVEHLFLRHYGPKSTSQGVLETKCGYIGGKAEHANPVYKVVKSGVTDHAEAVRIVFNPEKVSYEKLVEFFFCTHDPTTKDQQGEDFGTQYRSVIFYNSDEQKATAERVKAEIQKKYFDPNGTTIVTDFADARAYPFYDAEEYHQDYFTKNNMDIKCETHKLHWEL</sequence>
<evidence type="ECO:0000256" key="1">
    <source>
        <dbReference type="ARBA" id="ARBA00005591"/>
    </source>
</evidence>
<dbReference type="Proteomes" id="UP000292702">
    <property type="component" value="Unassembled WGS sequence"/>
</dbReference>
<dbReference type="STRING" id="92696.A0A4R0RKQ9"/>
<dbReference type="Pfam" id="PF01625">
    <property type="entry name" value="PMSR"/>
    <property type="match status" value="1"/>
</dbReference>
<dbReference type="InterPro" id="IPR002569">
    <property type="entry name" value="Met_Sox_Rdtase_MsrA_dom"/>
</dbReference>
<reference evidence="6 7" key="1">
    <citation type="submission" date="2018-11" db="EMBL/GenBank/DDBJ databases">
        <title>Genome assembly of Steccherinum ochraceum LE-BIN_3174, the white-rot fungus of the Steccherinaceae family (The Residual Polyporoid clade, Polyporales, Basidiomycota).</title>
        <authorList>
            <person name="Fedorova T.V."/>
            <person name="Glazunova O.A."/>
            <person name="Landesman E.O."/>
            <person name="Moiseenko K.V."/>
            <person name="Psurtseva N.V."/>
            <person name="Savinova O.S."/>
            <person name="Shakhova N.V."/>
            <person name="Tyazhelova T.V."/>
            <person name="Vasina D.V."/>
        </authorList>
    </citation>
    <scope>NUCLEOTIDE SEQUENCE [LARGE SCALE GENOMIC DNA]</scope>
    <source>
        <strain evidence="6 7">LE-BIN_3174</strain>
    </source>
</reference>
<organism evidence="6 7">
    <name type="scientific">Steccherinum ochraceum</name>
    <dbReference type="NCBI Taxonomy" id="92696"/>
    <lineage>
        <taxon>Eukaryota</taxon>
        <taxon>Fungi</taxon>
        <taxon>Dikarya</taxon>
        <taxon>Basidiomycota</taxon>
        <taxon>Agaricomycotina</taxon>
        <taxon>Agaricomycetes</taxon>
        <taxon>Polyporales</taxon>
        <taxon>Steccherinaceae</taxon>
        <taxon>Steccherinum</taxon>
    </lineage>
</organism>
<dbReference type="AlphaFoldDB" id="A0A4R0RKQ9"/>
<dbReference type="EC" id="1.8.4.11" evidence="2"/>
<dbReference type="OrthoDB" id="77405at2759"/>
<evidence type="ECO:0000259" key="5">
    <source>
        <dbReference type="Pfam" id="PF01625"/>
    </source>
</evidence>
<evidence type="ECO:0000256" key="2">
    <source>
        <dbReference type="ARBA" id="ARBA00012502"/>
    </source>
</evidence>
<keyword evidence="3" id="KW-0560">Oxidoreductase</keyword>
<dbReference type="PANTHER" id="PTHR43774:SF1">
    <property type="entry name" value="PEPTIDE METHIONINE SULFOXIDE REDUCTASE MSRA 2"/>
    <property type="match status" value="1"/>
</dbReference>
<comment type="similarity">
    <text evidence="1">Belongs to the MsrA Met sulfoxide reductase family.</text>
</comment>
<dbReference type="NCBIfam" id="TIGR00401">
    <property type="entry name" value="msrA"/>
    <property type="match status" value="1"/>
</dbReference>
<accession>A0A4R0RKQ9</accession>
<dbReference type="HAMAP" id="MF_01401">
    <property type="entry name" value="MsrA"/>
    <property type="match status" value="1"/>
</dbReference>
<dbReference type="EMBL" id="RWJN01000096">
    <property type="protein sequence ID" value="TCD67493.1"/>
    <property type="molecule type" value="Genomic_DNA"/>
</dbReference>
<gene>
    <name evidence="6" type="primary">MXR1_1</name>
    <name evidence="6" type="ORF">EIP91_012354</name>
</gene>
<dbReference type="InterPro" id="IPR036509">
    <property type="entry name" value="Met_Sox_Rdtase_MsrA_sf"/>
</dbReference>
<keyword evidence="7" id="KW-1185">Reference proteome</keyword>
<protein>
    <recommendedName>
        <fullName evidence="2">peptide-methionine (S)-S-oxide reductase</fullName>
        <ecNumber evidence="2">1.8.4.11</ecNumber>
    </recommendedName>
    <alternativeName>
        <fullName evidence="4">Peptide-methionine (S)-S-oxide reductase</fullName>
    </alternativeName>
</protein>
<evidence type="ECO:0000256" key="4">
    <source>
        <dbReference type="ARBA" id="ARBA00030643"/>
    </source>
</evidence>
<dbReference type="SUPFAM" id="SSF55068">
    <property type="entry name" value="Peptide methionine sulfoxide reductase"/>
    <property type="match status" value="1"/>
</dbReference>
<dbReference type="PANTHER" id="PTHR43774">
    <property type="entry name" value="PEPTIDE METHIONINE SULFOXIDE REDUCTASE"/>
    <property type="match status" value="1"/>
</dbReference>
<name>A0A4R0RKQ9_9APHY</name>
<dbReference type="Gene3D" id="3.30.1060.10">
    <property type="entry name" value="Peptide methionine sulphoxide reductase MsrA"/>
    <property type="match status" value="1"/>
</dbReference>